<dbReference type="Proteomes" id="UP000887116">
    <property type="component" value="Unassembled WGS sequence"/>
</dbReference>
<proteinExistence type="inferred from homology"/>
<feature type="transmembrane region" description="Helical" evidence="3">
    <location>
        <begin position="12"/>
        <end position="31"/>
    </location>
</feature>
<keyword evidence="3" id="KW-0325">Glycoprotein</keyword>
<keyword evidence="3" id="KW-0472">Membrane</keyword>
<evidence type="ECO:0000313" key="4">
    <source>
        <dbReference type="EMBL" id="GFQ79152.1"/>
    </source>
</evidence>
<comment type="subcellular location">
    <subcellularLocation>
        <location evidence="3">Golgi apparatus</location>
        <location evidence="3">Golgi stack membrane</location>
        <topology evidence="3">Single-pass type II membrane protein</topology>
    </subcellularLocation>
</comment>
<dbReference type="CDD" id="cd11301">
    <property type="entry name" value="Fut1_Fut2_like"/>
    <property type="match status" value="1"/>
</dbReference>
<keyword evidence="1 3" id="KW-0328">Glycosyltransferase</keyword>
<sequence>MAVDVNHGCKTLLIVCVVSGFVFLFGYLPMLEDGSVRTVMPSPMAIPYLTIHTNQGRLGNQMFSFAALLGLARLNNRRIALMPANHKVLSEYFDVSEFPMIVEKWFEPTRPWPIYNWMREADRFIPLESSIITGNMYPTSYTFFHHVRQEIREIFRFSDEIRGHVQDFLRQVKRVRPWTKVFVGIHIRRGDYIKHTAGGWLRDYEGREVDLEFFQKAVDYFKSKYSNVTFLAVSEDRDWCRKHLSQFGILTTPDSAGPAQDLSLLMECNHTIMTYGTYGFWGGYLSGGEVVYFTDFLKPDTYFARHYFRYEKMYPPEWVGISTTKPGYWENYTNPFLS</sequence>
<gene>
    <name evidence="4" type="primary">FUT1</name>
    <name evidence="4" type="ORF">TNCT_247761</name>
</gene>
<evidence type="ECO:0000256" key="1">
    <source>
        <dbReference type="ARBA" id="ARBA00022676"/>
    </source>
</evidence>
<accession>A0A8X6FGQ9</accession>
<dbReference type="EMBL" id="BMAO01012113">
    <property type="protein sequence ID" value="GFQ79152.1"/>
    <property type="molecule type" value="Genomic_DNA"/>
</dbReference>
<evidence type="ECO:0000256" key="2">
    <source>
        <dbReference type="ARBA" id="ARBA00022679"/>
    </source>
</evidence>
<keyword evidence="3" id="KW-0333">Golgi apparatus</keyword>
<reference evidence="4" key="1">
    <citation type="submission" date="2020-07" db="EMBL/GenBank/DDBJ databases">
        <title>Multicomponent nature underlies the extraordinary mechanical properties of spider dragline silk.</title>
        <authorList>
            <person name="Kono N."/>
            <person name="Nakamura H."/>
            <person name="Mori M."/>
            <person name="Yoshida Y."/>
            <person name="Ohtoshi R."/>
            <person name="Malay A.D."/>
            <person name="Moran D.A.P."/>
            <person name="Tomita M."/>
            <person name="Numata K."/>
            <person name="Arakawa K."/>
        </authorList>
    </citation>
    <scope>NUCLEOTIDE SEQUENCE</scope>
</reference>
<comment type="caution">
    <text evidence="4">The sequence shown here is derived from an EMBL/GenBank/DDBJ whole genome shotgun (WGS) entry which is preliminary data.</text>
</comment>
<keyword evidence="3" id="KW-0735">Signal-anchor</keyword>
<dbReference type="AlphaFoldDB" id="A0A8X6FGQ9"/>
<dbReference type="Pfam" id="PF01531">
    <property type="entry name" value="Glyco_transf_11"/>
    <property type="match status" value="1"/>
</dbReference>
<organism evidence="4 5">
    <name type="scientific">Trichonephila clavata</name>
    <name type="common">Joro spider</name>
    <name type="synonym">Nephila clavata</name>
    <dbReference type="NCBI Taxonomy" id="2740835"/>
    <lineage>
        <taxon>Eukaryota</taxon>
        <taxon>Metazoa</taxon>
        <taxon>Ecdysozoa</taxon>
        <taxon>Arthropoda</taxon>
        <taxon>Chelicerata</taxon>
        <taxon>Arachnida</taxon>
        <taxon>Araneae</taxon>
        <taxon>Araneomorphae</taxon>
        <taxon>Entelegynae</taxon>
        <taxon>Araneoidea</taxon>
        <taxon>Nephilidae</taxon>
        <taxon>Trichonephila</taxon>
    </lineage>
</organism>
<comment type="similarity">
    <text evidence="3">Belongs to the glycosyltransferase 11 family.</text>
</comment>
<dbReference type="OrthoDB" id="10010525at2759"/>
<protein>
    <recommendedName>
        <fullName evidence="3">L-Fucosyltransferase</fullName>
        <ecNumber evidence="3">2.4.1.-</ecNumber>
    </recommendedName>
</protein>
<name>A0A8X6FGQ9_TRICU</name>
<keyword evidence="2 3" id="KW-0808">Transferase</keyword>
<dbReference type="EC" id="2.4.1.-" evidence="3"/>
<dbReference type="PANTHER" id="PTHR11927:SF9">
    <property type="entry name" value="L-FUCOSYLTRANSFERASE"/>
    <property type="match status" value="1"/>
</dbReference>
<keyword evidence="3" id="KW-1133">Transmembrane helix</keyword>
<dbReference type="GO" id="GO:0005975">
    <property type="term" value="P:carbohydrate metabolic process"/>
    <property type="evidence" value="ECO:0007669"/>
    <property type="project" value="InterPro"/>
</dbReference>
<dbReference type="GO" id="GO:0032580">
    <property type="term" value="C:Golgi cisterna membrane"/>
    <property type="evidence" value="ECO:0007669"/>
    <property type="project" value="UniProtKB-SubCell"/>
</dbReference>
<evidence type="ECO:0000313" key="5">
    <source>
        <dbReference type="Proteomes" id="UP000887116"/>
    </source>
</evidence>
<keyword evidence="3" id="KW-0812">Transmembrane</keyword>
<keyword evidence="5" id="KW-1185">Reference proteome</keyword>
<comment type="pathway">
    <text evidence="3">Protein modification; protein glycosylation.</text>
</comment>
<dbReference type="GO" id="GO:0008107">
    <property type="term" value="F:galactoside 2-alpha-L-fucosyltransferase activity"/>
    <property type="evidence" value="ECO:0007669"/>
    <property type="project" value="InterPro"/>
</dbReference>
<evidence type="ECO:0000256" key="3">
    <source>
        <dbReference type="RuleBase" id="RU363129"/>
    </source>
</evidence>
<dbReference type="PANTHER" id="PTHR11927">
    <property type="entry name" value="GALACTOSIDE 2-L-FUCOSYLTRANSFERASE"/>
    <property type="match status" value="1"/>
</dbReference>
<dbReference type="InterPro" id="IPR002516">
    <property type="entry name" value="Glyco_trans_11"/>
</dbReference>